<accession>A0ACD3APQ8</accession>
<keyword evidence="2" id="KW-1185">Reference proteome</keyword>
<protein>
    <submittedName>
        <fullName evidence="1">Uncharacterized protein</fullName>
    </submittedName>
</protein>
<gene>
    <name evidence="1" type="ORF">BDN72DRAFT_85586</name>
</gene>
<evidence type="ECO:0000313" key="2">
    <source>
        <dbReference type="Proteomes" id="UP000308600"/>
    </source>
</evidence>
<dbReference type="EMBL" id="ML208369">
    <property type="protein sequence ID" value="TFK67708.1"/>
    <property type="molecule type" value="Genomic_DNA"/>
</dbReference>
<evidence type="ECO:0000313" key="1">
    <source>
        <dbReference type="EMBL" id="TFK67708.1"/>
    </source>
</evidence>
<name>A0ACD3APQ8_9AGAR</name>
<reference evidence="1 2" key="1">
    <citation type="journal article" date="2019" name="Nat. Ecol. Evol.">
        <title>Megaphylogeny resolves global patterns of mushroom evolution.</title>
        <authorList>
            <person name="Varga T."/>
            <person name="Krizsan K."/>
            <person name="Foldi C."/>
            <person name="Dima B."/>
            <person name="Sanchez-Garcia M."/>
            <person name="Sanchez-Ramirez S."/>
            <person name="Szollosi G.J."/>
            <person name="Szarkandi J.G."/>
            <person name="Papp V."/>
            <person name="Albert L."/>
            <person name="Andreopoulos W."/>
            <person name="Angelini C."/>
            <person name="Antonin V."/>
            <person name="Barry K.W."/>
            <person name="Bougher N.L."/>
            <person name="Buchanan P."/>
            <person name="Buyck B."/>
            <person name="Bense V."/>
            <person name="Catcheside P."/>
            <person name="Chovatia M."/>
            <person name="Cooper J."/>
            <person name="Damon W."/>
            <person name="Desjardin D."/>
            <person name="Finy P."/>
            <person name="Geml J."/>
            <person name="Haridas S."/>
            <person name="Hughes K."/>
            <person name="Justo A."/>
            <person name="Karasinski D."/>
            <person name="Kautmanova I."/>
            <person name="Kiss B."/>
            <person name="Kocsube S."/>
            <person name="Kotiranta H."/>
            <person name="LaButti K.M."/>
            <person name="Lechner B.E."/>
            <person name="Liimatainen K."/>
            <person name="Lipzen A."/>
            <person name="Lukacs Z."/>
            <person name="Mihaltcheva S."/>
            <person name="Morgado L.N."/>
            <person name="Niskanen T."/>
            <person name="Noordeloos M.E."/>
            <person name="Ohm R.A."/>
            <person name="Ortiz-Santana B."/>
            <person name="Ovrebo C."/>
            <person name="Racz N."/>
            <person name="Riley R."/>
            <person name="Savchenko A."/>
            <person name="Shiryaev A."/>
            <person name="Soop K."/>
            <person name="Spirin V."/>
            <person name="Szebenyi C."/>
            <person name="Tomsovsky M."/>
            <person name="Tulloss R.E."/>
            <person name="Uehling J."/>
            <person name="Grigoriev I.V."/>
            <person name="Vagvolgyi C."/>
            <person name="Papp T."/>
            <person name="Martin F.M."/>
            <person name="Miettinen O."/>
            <person name="Hibbett D.S."/>
            <person name="Nagy L.G."/>
        </authorList>
    </citation>
    <scope>NUCLEOTIDE SEQUENCE [LARGE SCALE GENOMIC DNA]</scope>
    <source>
        <strain evidence="1 2">NL-1719</strain>
    </source>
</reference>
<organism evidence="1 2">
    <name type="scientific">Pluteus cervinus</name>
    <dbReference type="NCBI Taxonomy" id="181527"/>
    <lineage>
        <taxon>Eukaryota</taxon>
        <taxon>Fungi</taxon>
        <taxon>Dikarya</taxon>
        <taxon>Basidiomycota</taxon>
        <taxon>Agaricomycotina</taxon>
        <taxon>Agaricomycetes</taxon>
        <taxon>Agaricomycetidae</taxon>
        <taxon>Agaricales</taxon>
        <taxon>Pluteineae</taxon>
        <taxon>Pluteaceae</taxon>
        <taxon>Pluteus</taxon>
    </lineage>
</organism>
<proteinExistence type="predicted"/>
<sequence length="783" mass="85269">MPALKSEVVDESTVLLRPASNKHVKDEPMDVDYFPHSVGMSRSTTTSSSLPTLVKQEPMASSLRREHIARQSTGPSPISAFSAPVPSSAPIPSREKKPAIKLESLSSPIPASSLPVEPPRRLVTQWCTRIPFSHNCRKTHPDWESNRRELFRKEWGKLESFGLKKTKLLMRPDGMVIEWTSPVPVWSDTYLPDMNSASNIANAISQASQANAANSFPVPPSSSPSRSSPATSPGLHIPMPPLSSRSSHSKLVADKERNRSHSDNKRSSTPSISPTPTTFGGSAKGKEREDPPEVIYISSSPPPQSPPPSRARALTPPIPTGLPPTPISALPAVYANTNANGFGGSKLSSPSLLQTQAAPPRSQSKQRPIPLPKRKRSHMELQLQTPTPASSSSLSSADSPIPTTVAASAPGPASILPTSNHGQQTQQRQHQDAFRFLPTPLHTPTSTGAPSSSGERKDGSTSLGKGGTSWSQPPLTPKSLEPPDRRHIQVEEENESAAVRKEVEEYQDTTAEMDVDICAETSSRDRAEGTPSMLRQRKSFLISANEVIGEFGEVGYGVEVEVVDSHNIGEREDEVTGQEVIPHGSRVWTMGEPQTMKLVDQFVERLVCAFDADRSALERMYTEDSWFTYRVIRRRGTDTTATTTTTTTESTTRRGPRDIVHTLRNTLLRGYRFSWNDVSAQLARDYVVLGAKAGGGILLNVHGEVRRDPESSSSLSSSSSPMRPVRVSQVFLLTGNRAPQSRLGPEKSHSGGLDWPPFEVISHQMVVQEGRLDCSDDAVLQLD</sequence>
<dbReference type="Proteomes" id="UP000308600">
    <property type="component" value="Unassembled WGS sequence"/>
</dbReference>